<protein>
    <submittedName>
        <fullName evidence="2">DUF614 domain-containing protein</fullName>
    </submittedName>
</protein>
<dbReference type="OMA" id="DGHNTAS"/>
<dbReference type="RefSeq" id="XP_002848439.1">
    <property type="nucleotide sequence ID" value="XM_002848393.1"/>
</dbReference>
<feature type="compositionally biased region" description="Low complexity" evidence="1">
    <location>
        <begin position="174"/>
        <end position="188"/>
    </location>
</feature>
<feature type="region of interest" description="Disordered" evidence="1">
    <location>
        <begin position="1"/>
        <end position="206"/>
    </location>
</feature>
<dbReference type="EMBL" id="DS995703">
    <property type="protein sequence ID" value="EEQ31126.1"/>
    <property type="molecule type" value="Genomic_DNA"/>
</dbReference>
<dbReference type="VEuPathDB" id="FungiDB:MCYG_03945"/>
<evidence type="ECO:0000313" key="2">
    <source>
        <dbReference type="EMBL" id="EEQ31126.1"/>
    </source>
</evidence>
<proteinExistence type="predicted"/>
<dbReference type="AlphaFoldDB" id="C5FMM3"/>
<reference evidence="3" key="1">
    <citation type="journal article" date="2012" name="MBio">
        <title>Comparative genome analysis of Trichophyton rubrum and related dermatophytes reveals candidate genes involved in infection.</title>
        <authorList>
            <person name="Martinez D.A."/>
            <person name="Oliver B.G."/>
            <person name="Graeser Y."/>
            <person name="Goldberg J.M."/>
            <person name="Li W."/>
            <person name="Martinez-Rossi N.M."/>
            <person name="Monod M."/>
            <person name="Shelest E."/>
            <person name="Barton R.C."/>
            <person name="Birch E."/>
            <person name="Brakhage A.A."/>
            <person name="Chen Z."/>
            <person name="Gurr S.J."/>
            <person name="Heiman D."/>
            <person name="Heitman J."/>
            <person name="Kosti I."/>
            <person name="Rossi A."/>
            <person name="Saif S."/>
            <person name="Samalova M."/>
            <person name="Saunders C.W."/>
            <person name="Shea T."/>
            <person name="Summerbell R.C."/>
            <person name="Xu J."/>
            <person name="Young S."/>
            <person name="Zeng Q."/>
            <person name="Birren B.W."/>
            <person name="Cuomo C.A."/>
            <person name="White T.C."/>
        </authorList>
    </citation>
    <scope>NUCLEOTIDE SEQUENCE [LARGE SCALE GENOMIC DNA]</scope>
    <source>
        <strain evidence="3">ATCC MYA-4605 / CBS 113480</strain>
    </source>
</reference>
<feature type="compositionally biased region" description="Low complexity" evidence="1">
    <location>
        <begin position="12"/>
        <end position="36"/>
    </location>
</feature>
<feature type="compositionally biased region" description="Polar residues" evidence="1">
    <location>
        <begin position="96"/>
        <end position="115"/>
    </location>
</feature>
<accession>C5FMM3</accession>
<dbReference type="Proteomes" id="UP000002035">
    <property type="component" value="Unassembled WGS sequence"/>
</dbReference>
<organism evidence="2 3">
    <name type="scientific">Arthroderma otae (strain ATCC MYA-4605 / CBS 113480)</name>
    <name type="common">Microsporum canis</name>
    <dbReference type="NCBI Taxonomy" id="554155"/>
    <lineage>
        <taxon>Eukaryota</taxon>
        <taxon>Fungi</taxon>
        <taxon>Dikarya</taxon>
        <taxon>Ascomycota</taxon>
        <taxon>Pezizomycotina</taxon>
        <taxon>Eurotiomycetes</taxon>
        <taxon>Eurotiomycetidae</taxon>
        <taxon>Onygenales</taxon>
        <taxon>Arthrodermataceae</taxon>
        <taxon>Microsporum</taxon>
    </lineage>
</organism>
<dbReference type="OrthoDB" id="4172696at2759"/>
<feature type="compositionally biased region" description="Polar residues" evidence="1">
    <location>
        <begin position="48"/>
        <end position="71"/>
    </location>
</feature>
<evidence type="ECO:0000313" key="3">
    <source>
        <dbReference type="Proteomes" id="UP000002035"/>
    </source>
</evidence>
<dbReference type="GeneID" id="9222761"/>
<feature type="compositionally biased region" description="Low complexity" evidence="1">
    <location>
        <begin position="142"/>
        <end position="165"/>
    </location>
</feature>
<dbReference type="HOGENOM" id="CLU_824367_0_0_1"/>
<sequence>MSNQPPYYGNAPHYLLHYPPQQPQQQHLQQPEQRPYSYLHTPVALQGPTFSSSELPSRTAPAEQTNQQSHSQSDRSGNHRPFSYMSPDTNRVVDESLSTVSNNRSDTDYVNNLYSHVSPPPLSEHPAQFAPFADNTTPPPQTQQLQQAQEQGYQHHQLQLQYQHQEQYHREHGYQYQQQPQPQQQQQQHGVVPHSPMGVPKSPGPLPVKHNMEAEARERQAEEAAIVPDSNPLAPQSPAPTYASHSAPPHRTNGRGISAVPDIQCHTPGQAFHPQQGGSAAWVYGAHVFSMDGHNTASLGNQNDKTRLTCLGMRPATLHVRPWLYYVDVNGYWQPFSTHGSDGHIASLVE</sequence>
<gene>
    <name evidence="2" type="ORF">MCYG_03945</name>
</gene>
<name>C5FMM3_ARTOC</name>
<dbReference type="STRING" id="554155.C5FMM3"/>
<feature type="region of interest" description="Disordered" evidence="1">
    <location>
        <begin position="229"/>
        <end position="251"/>
    </location>
</feature>
<keyword evidence="3" id="KW-1185">Reference proteome</keyword>
<evidence type="ECO:0000256" key="1">
    <source>
        <dbReference type="SAM" id="MobiDB-lite"/>
    </source>
</evidence>
<dbReference type="eggNOG" id="ENOG502RR3M">
    <property type="taxonomic scope" value="Eukaryota"/>
</dbReference>